<evidence type="ECO:0000256" key="3">
    <source>
        <dbReference type="SAM" id="MobiDB-lite"/>
    </source>
</evidence>
<evidence type="ECO:0000313" key="5">
    <source>
        <dbReference type="Proteomes" id="UP000694865"/>
    </source>
</evidence>
<evidence type="ECO:0000256" key="2">
    <source>
        <dbReference type="ARBA" id="ARBA00023242"/>
    </source>
</evidence>
<keyword evidence="5" id="KW-1185">Reference proteome</keyword>
<dbReference type="CDD" id="cd15609">
    <property type="entry name" value="PHD_TCF19"/>
    <property type="match status" value="1"/>
</dbReference>
<accession>A0ABM0MKB6</accession>
<dbReference type="PANTHER" id="PTHR15464">
    <property type="entry name" value="TRANSCRIPTION FACTOR 19"/>
    <property type="match status" value="1"/>
</dbReference>
<dbReference type="GeneID" id="102809877"/>
<feature type="region of interest" description="Disordered" evidence="3">
    <location>
        <begin position="280"/>
        <end position="302"/>
    </location>
</feature>
<dbReference type="PROSITE" id="PS50006">
    <property type="entry name" value="FHA_DOMAIN"/>
    <property type="match status" value="1"/>
</dbReference>
<dbReference type="Pfam" id="PF00498">
    <property type="entry name" value="FHA"/>
    <property type="match status" value="1"/>
</dbReference>
<sequence length="361" mass="40400">MANEVCKYQLRRIGPPATCPDVVDVYRITQTRTLIGRNKYEVDLFLFSCVHPKLISRIHAEIECKPNEIILKDVSANGTFVNHVKVSGYVSLHDGDIVVFGHLDGILIKPGALAPQPRSEFQFQFERISEEIKEEIPPPGPALTNPVLTMKWNTNVISPMNNIISDKYDFPALSTIIPNTENNRHTPVHGLMKASCKPRQILPSQTNSCGSSLTSSFDQSNTELEDLELLNLAAKVGDEIDGFDSDDDIFSGGHRRGSLSPILGWVQSENRKQQKIGKVAPKKRRTAPYQKKKNLSSTTKKTASTSKQWDMCDFYDCRQPQDDTVDWVQCDDCDGWYHVHCVGCNVNAVKDPHVGFHCGCN</sequence>
<dbReference type="InterPro" id="IPR039095">
    <property type="entry name" value="TCF19_PHD"/>
</dbReference>
<comment type="subcellular location">
    <subcellularLocation>
        <location evidence="1">Nucleus</location>
    </subcellularLocation>
</comment>
<dbReference type="SMART" id="SM00240">
    <property type="entry name" value="FHA"/>
    <property type="match status" value="1"/>
</dbReference>
<gene>
    <name evidence="6" type="primary">LOC102809877</name>
</gene>
<dbReference type="InterPro" id="IPR011011">
    <property type="entry name" value="Znf_FYVE_PHD"/>
</dbReference>
<dbReference type="SUPFAM" id="SSF57903">
    <property type="entry name" value="FYVE/PHD zinc finger"/>
    <property type="match status" value="1"/>
</dbReference>
<dbReference type="Proteomes" id="UP000694865">
    <property type="component" value="Unplaced"/>
</dbReference>
<dbReference type="InterPro" id="IPR013083">
    <property type="entry name" value="Znf_RING/FYVE/PHD"/>
</dbReference>
<dbReference type="PANTHER" id="PTHR15464:SF1">
    <property type="entry name" value="TRANSCRIPTION FACTOR 19"/>
    <property type="match status" value="1"/>
</dbReference>
<dbReference type="SUPFAM" id="SSF49879">
    <property type="entry name" value="SMAD/FHA domain"/>
    <property type="match status" value="1"/>
</dbReference>
<evidence type="ECO:0000313" key="6">
    <source>
        <dbReference type="RefSeq" id="XP_006820457.1"/>
    </source>
</evidence>
<feature type="compositionally biased region" description="Basic residues" evidence="3">
    <location>
        <begin position="280"/>
        <end position="294"/>
    </location>
</feature>
<evidence type="ECO:0000259" key="4">
    <source>
        <dbReference type="PROSITE" id="PS50006"/>
    </source>
</evidence>
<protein>
    <submittedName>
        <fullName evidence="6">Transcription factor 19-like</fullName>
    </submittedName>
</protein>
<proteinExistence type="predicted"/>
<organism evidence="5 6">
    <name type="scientific">Saccoglossus kowalevskii</name>
    <name type="common">Acorn worm</name>
    <dbReference type="NCBI Taxonomy" id="10224"/>
    <lineage>
        <taxon>Eukaryota</taxon>
        <taxon>Metazoa</taxon>
        <taxon>Hemichordata</taxon>
        <taxon>Enteropneusta</taxon>
        <taxon>Harrimaniidae</taxon>
        <taxon>Saccoglossus</taxon>
    </lineage>
</organism>
<name>A0ABM0MKB6_SACKO</name>
<dbReference type="InterPro" id="IPR042803">
    <property type="entry name" value="TCF19"/>
</dbReference>
<reference evidence="6" key="1">
    <citation type="submission" date="2025-08" db="UniProtKB">
        <authorList>
            <consortium name="RefSeq"/>
        </authorList>
    </citation>
    <scope>IDENTIFICATION</scope>
    <source>
        <tissue evidence="6">Testes</tissue>
    </source>
</reference>
<dbReference type="InterPro" id="IPR008984">
    <property type="entry name" value="SMAD_FHA_dom_sf"/>
</dbReference>
<evidence type="ECO:0000256" key="1">
    <source>
        <dbReference type="ARBA" id="ARBA00004123"/>
    </source>
</evidence>
<dbReference type="Gene3D" id="2.60.200.20">
    <property type="match status" value="1"/>
</dbReference>
<dbReference type="Gene3D" id="3.30.40.10">
    <property type="entry name" value="Zinc/RING finger domain, C3HC4 (zinc finger)"/>
    <property type="match status" value="1"/>
</dbReference>
<dbReference type="InterPro" id="IPR000253">
    <property type="entry name" value="FHA_dom"/>
</dbReference>
<keyword evidence="2" id="KW-0539">Nucleus</keyword>
<dbReference type="RefSeq" id="XP_006820457.1">
    <property type="nucleotide sequence ID" value="XM_006820394.1"/>
</dbReference>
<feature type="domain" description="FHA" evidence="4">
    <location>
        <begin position="33"/>
        <end position="86"/>
    </location>
</feature>